<reference evidence="9 10" key="1">
    <citation type="submission" date="2019-11" db="EMBL/GenBank/DDBJ databases">
        <authorList>
            <person name="Zheng R.K."/>
            <person name="Sun C.M."/>
        </authorList>
    </citation>
    <scope>NUCLEOTIDE SEQUENCE [LARGE SCALE GENOMIC DNA]</scope>
    <source>
        <strain evidence="9 10">SRB007</strain>
    </source>
</reference>
<evidence type="ECO:0000256" key="1">
    <source>
        <dbReference type="ARBA" id="ARBA00004571"/>
    </source>
</evidence>
<evidence type="ECO:0000259" key="8">
    <source>
        <dbReference type="Pfam" id="PF07715"/>
    </source>
</evidence>
<comment type="subcellular location">
    <subcellularLocation>
        <location evidence="1 7">Cell outer membrane</location>
        <topology evidence="1 7">Multi-pass membrane protein</topology>
    </subcellularLocation>
</comment>
<keyword evidence="10" id="KW-1185">Reference proteome</keyword>
<dbReference type="InterPro" id="IPR039426">
    <property type="entry name" value="TonB-dep_rcpt-like"/>
</dbReference>
<keyword evidence="5 7" id="KW-0472">Membrane</keyword>
<dbReference type="GO" id="GO:0015344">
    <property type="term" value="F:siderophore uptake transmembrane transporter activity"/>
    <property type="evidence" value="ECO:0007669"/>
    <property type="project" value="TreeGrafter"/>
</dbReference>
<accession>A0A6I6JP30</accession>
<name>A0A6I6JP30_9BACT</name>
<proteinExistence type="inferred from homology"/>
<evidence type="ECO:0000256" key="3">
    <source>
        <dbReference type="ARBA" id="ARBA00022452"/>
    </source>
</evidence>
<dbReference type="InterPro" id="IPR037066">
    <property type="entry name" value="Plug_dom_sf"/>
</dbReference>
<evidence type="ECO:0000256" key="4">
    <source>
        <dbReference type="ARBA" id="ARBA00022692"/>
    </source>
</evidence>
<keyword evidence="3 7" id="KW-1134">Transmembrane beta strand</keyword>
<gene>
    <name evidence="9" type="ORF">GM415_05315</name>
</gene>
<evidence type="ECO:0000256" key="7">
    <source>
        <dbReference type="PROSITE-ProRule" id="PRU01360"/>
    </source>
</evidence>
<keyword evidence="2 7" id="KW-0813">Transport</keyword>
<evidence type="ECO:0000256" key="6">
    <source>
        <dbReference type="ARBA" id="ARBA00023237"/>
    </source>
</evidence>
<dbReference type="PROSITE" id="PS52016">
    <property type="entry name" value="TONB_DEPENDENT_REC_3"/>
    <property type="match status" value="1"/>
</dbReference>
<comment type="similarity">
    <text evidence="7">Belongs to the TonB-dependent receptor family.</text>
</comment>
<dbReference type="KEGG" id="psel:GM415_05315"/>
<dbReference type="GO" id="GO:0009279">
    <property type="term" value="C:cell outer membrane"/>
    <property type="evidence" value="ECO:0007669"/>
    <property type="project" value="UniProtKB-SubCell"/>
</dbReference>
<keyword evidence="6 7" id="KW-0998">Cell outer membrane</keyword>
<dbReference type="PANTHER" id="PTHR30069:SF37">
    <property type="entry name" value="FERRIC VIBRIOBACTIN RECEPTOR VIUA"/>
    <property type="match status" value="1"/>
</dbReference>
<dbReference type="Gene3D" id="2.170.130.10">
    <property type="entry name" value="TonB-dependent receptor, plug domain"/>
    <property type="match status" value="1"/>
</dbReference>
<evidence type="ECO:0000256" key="2">
    <source>
        <dbReference type="ARBA" id="ARBA00022448"/>
    </source>
</evidence>
<keyword evidence="4 7" id="KW-0812">Transmembrane</keyword>
<dbReference type="SUPFAM" id="SSF56935">
    <property type="entry name" value="Porins"/>
    <property type="match status" value="1"/>
</dbReference>
<dbReference type="Pfam" id="PF07715">
    <property type="entry name" value="Plug"/>
    <property type="match status" value="1"/>
</dbReference>
<keyword evidence="9" id="KW-0675">Receptor</keyword>
<protein>
    <submittedName>
        <fullName evidence="9">TonB-dependent receptor plug domain-containing protein</fullName>
    </submittedName>
</protein>
<sequence>MRSGGAALALWLCYALLFGLYPVAALGDDSGELASLDLEELMEVEVVTATRRAEPLSQVAGAIVVLDEEDIFRSGATSLAEVLKLVPGVHVAQMDLDRWAVGIRGFNGLLSNKHLVLLDGRPITSPTTAGVDWGDIVPLSMVKRIEVVKGTWTHLWGADSFTGVINVITKTAAETQGGQSVTLAGTSGVSETLRYGGALGDNGNYRAYTELGYQSGNWIAEKQDARSSSDWKKKRFGFRTDWENAFTDALSLQGDLSVSSIEDGASANMHVYDSHTRDRVNGYAQFVWNRALGLDSGINFRTSFTRNETSVDDLTGGTNTLDAEVQYAAEQMGAHRFTWGMGSRYYWDNIESGDHTSIGQDNRYTFTANGFAMDRITLSEDSLYLTLGTKFDYFGQTPIEIQPTARLLHTRGDKEFWLAVSRAVRADTRWQRSGSYVIDDHGVAYTVNPPDSLTTEKLLSYEAGYRQRIAPDLRWDLSLYVNDYDELAMLVFNHATHTATLGNVLKGTAYGVEAQLEWKAADWLTLRPSASTIYQNIYGMDEPPGGESMPEEGLGYELKLQTMTTPMKDVGFDFLVGYMDGPTDRNLPGYFSLEAHTSWRASETLMLELIGRNLGEATEQYSSLQVGPSVDLRITWDF</sequence>
<feature type="domain" description="TonB-dependent receptor plug" evidence="8">
    <location>
        <begin position="56"/>
        <end position="164"/>
    </location>
</feature>
<organism evidence="9 10">
    <name type="scientific">Pseudodesulfovibrio cashew</name>
    <dbReference type="NCBI Taxonomy" id="2678688"/>
    <lineage>
        <taxon>Bacteria</taxon>
        <taxon>Pseudomonadati</taxon>
        <taxon>Thermodesulfobacteriota</taxon>
        <taxon>Desulfovibrionia</taxon>
        <taxon>Desulfovibrionales</taxon>
        <taxon>Desulfovibrionaceae</taxon>
    </lineage>
</organism>
<dbReference type="AlphaFoldDB" id="A0A6I6JP30"/>
<evidence type="ECO:0000256" key="5">
    <source>
        <dbReference type="ARBA" id="ARBA00023136"/>
    </source>
</evidence>
<dbReference type="Proteomes" id="UP000428328">
    <property type="component" value="Chromosome"/>
</dbReference>
<dbReference type="RefSeq" id="WP_158950784.1">
    <property type="nucleotide sequence ID" value="NZ_CP046400.1"/>
</dbReference>
<dbReference type="PANTHER" id="PTHR30069">
    <property type="entry name" value="TONB-DEPENDENT OUTER MEMBRANE RECEPTOR"/>
    <property type="match status" value="1"/>
</dbReference>
<evidence type="ECO:0000313" key="9">
    <source>
        <dbReference type="EMBL" id="QGY41992.1"/>
    </source>
</evidence>
<dbReference type="EMBL" id="CP046400">
    <property type="protein sequence ID" value="QGY41992.1"/>
    <property type="molecule type" value="Genomic_DNA"/>
</dbReference>
<evidence type="ECO:0000313" key="10">
    <source>
        <dbReference type="Proteomes" id="UP000428328"/>
    </source>
</evidence>
<dbReference type="InterPro" id="IPR012910">
    <property type="entry name" value="Plug_dom"/>
</dbReference>
<dbReference type="Gene3D" id="2.40.170.20">
    <property type="entry name" value="TonB-dependent receptor, beta-barrel domain"/>
    <property type="match status" value="1"/>
</dbReference>
<dbReference type="GO" id="GO:0044718">
    <property type="term" value="P:siderophore transmembrane transport"/>
    <property type="evidence" value="ECO:0007669"/>
    <property type="project" value="TreeGrafter"/>
</dbReference>
<dbReference type="InterPro" id="IPR036942">
    <property type="entry name" value="Beta-barrel_TonB_sf"/>
</dbReference>